<keyword evidence="1 5" id="KW-0812">Transmembrane</keyword>
<proteinExistence type="predicted"/>
<sequence length="381" mass="40701">MSAAEKAAARRKAILSRGNDRLAKLTTSARGEDAPAYRRDESAFFPRRYYFHIEYGFNWDFVFGCIGPPVASHSSNVRNFVGEESIMPTPPARASPSPAPSPLSQSQNHSSPSSSFTAPDPSVWSEEQQQQLLQALMGGFGGGMAMGEPNSSSPGQPTIGEVPGAPQIPPSLADNPLAAMLFGAAGGQGANGGMPPFPPPGMGLGKGAPSNGGAGTQVQTKKRSKFQKLMPLVHMVAIWALLAYFVVVREPEAHASVRGEAASLGSRIDWTGLWRRWADLAHKSPQATIQTQGWTIAVLPFFWAFMTLQIALHSTRIFYGFDTAQPPALLAMVLPQLPPPFPALIVNAFKYIQMGSILLDDIAILAVGTGFVIWIAGLFSS</sequence>
<keyword evidence="3 5" id="KW-0472">Membrane</keyword>
<evidence type="ECO:0000313" key="6">
    <source>
        <dbReference type="EMBL" id="KAL0068052.1"/>
    </source>
</evidence>
<feature type="compositionally biased region" description="Low complexity" evidence="4">
    <location>
        <begin position="128"/>
        <end position="137"/>
    </location>
</feature>
<evidence type="ECO:0000256" key="1">
    <source>
        <dbReference type="ARBA" id="ARBA00022692"/>
    </source>
</evidence>
<evidence type="ECO:0000256" key="3">
    <source>
        <dbReference type="ARBA" id="ARBA00023136"/>
    </source>
</evidence>
<evidence type="ECO:0000256" key="5">
    <source>
        <dbReference type="SAM" id="Phobius"/>
    </source>
</evidence>
<feature type="compositionally biased region" description="Low complexity" evidence="4">
    <location>
        <begin position="102"/>
        <end position="115"/>
    </location>
</feature>
<protein>
    <submittedName>
        <fullName evidence="6">Uncharacterized protein</fullName>
    </submittedName>
</protein>
<keyword evidence="2 5" id="KW-1133">Transmembrane helix</keyword>
<evidence type="ECO:0000256" key="2">
    <source>
        <dbReference type="ARBA" id="ARBA00022989"/>
    </source>
</evidence>
<dbReference type="Proteomes" id="UP001437256">
    <property type="component" value="Unassembled WGS sequence"/>
</dbReference>
<evidence type="ECO:0000313" key="7">
    <source>
        <dbReference type="Proteomes" id="UP001437256"/>
    </source>
</evidence>
<dbReference type="EMBL" id="JBBXMP010000021">
    <property type="protein sequence ID" value="KAL0068052.1"/>
    <property type="molecule type" value="Genomic_DNA"/>
</dbReference>
<feature type="transmembrane region" description="Helical" evidence="5">
    <location>
        <begin position="357"/>
        <end position="379"/>
    </location>
</feature>
<keyword evidence="7" id="KW-1185">Reference proteome</keyword>
<feature type="compositionally biased region" description="Pro residues" evidence="4">
    <location>
        <begin position="88"/>
        <end position="101"/>
    </location>
</feature>
<name>A0ABR3A681_9AGAR</name>
<comment type="caution">
    <text evidence="6">The sequence shown here is derived from an EMBL/GenBank/DDBJ whole genome shotgun (WGS) entry which is preliminary data.</text>
</comment>
<organism evidence="6 7">
    <name type="scientific">Marasmius tenuissimus</name>
    <dbReference type="NCBI Taxonomy" id="585030"/>
    <lineage>
        <taxon>Eukaryota</taxon>
        <taxon>Fungi</taxon>
        <taxon>Dikarya</taxon>
        <taxon>Basidiomycota</taxon>
        <taxon>Agaricomycotina</taxon>
        <taxon>Agaricomycetes</taxon>
        <taxon>Agaricomycetidae</taxon>
        <taxon>Agaricales</taxon>
        <taxon>Marasmiineae</taxon>
        <taxon>Marasmiaceae</taxon>
        <taxon>Marasmius</taxon>
    </lineage>
</organism>
<dbReference type="InterPro" id="IPR028143">
    <property type="entry name" value="Get2/sif1"/>
</dbReference>
<accession>A0ABR3A681</accession>
<evidence type="ECO:0000256" key="4">
    <source>
        <dbReference type="SAM" id="MobiDB-lite"/>
    </source>
</evidence>
<dbReference type="PANTHER" id="PTHR28263">
    <property type="entry name" value="GOLGI TO ER TRAFFIC PROTEIN 2"/>
    <property type="match status" value="1"/>
</dbReference>
<feature type="transmembrane region" description="Helical" evidence="5">
    <location>
        <begin position="293"/>
        <end position="312"/>
    </location>
</feature>
<reference evidence="6 7" key="1">
    <citation type="submission" date="2024-05" db="EMBL/GenBank/DDBJ databases">
        <title>A draft genome resource for the thread blight pathogen Marasmius tenuissimus strain MS-2.</title>
        <authorList>
            <person name="Yulfo-Soto G.E."/>
            <person name="Baruah I.K."/>
            <person name="Amoako-Attah I."/>
            <person name="Bukari Y."/>
            <person name="Meinhardt L.W."/>
            <person name="Bailey B.A."/>
            <person name="Cohen S.P."/>
        </authorList>
    </citation>
    <scope>NUCLEOTIDE SEQUENCE [LARGE SCALE GENOMIC DNA]</scope>
    <source>
        <strain evidence="6 7">MS-2</strain>
    </source>
</reference>
<gene>
    <name evidence="6" type="ORF">AAF712_004955</name>
</gene>
<feature type="transmembrane region" description="Helical" evidence="5">
    <location>
        <begin position="229"/>
        <end position="247"/>
    </location>
</feature>
<dbReference type="PANTHER" id="PTHR28263:SF1">
    <property type="entry name" value="GOLGI TO ER TRAFFIC PROTEIN 2"/>
    <property type="match status" value="1"/>
</dbReference>
<feature type="region of interest" description="Disordered" evidence="4">
    <location>
        <begin position="85"/>
        <end position="160"/>
    </location>
</feature>